<dbReference type="HOGENOM" id="CLU_641048_0_0_1"/>
<dbReference type="KEGG" id="mlr:MELLADRAFT_69043"/>
<evidence type="ECO:0000313" key="3">
    <source>
        <dbReference type="EMBL" id="EGF98768.1"/>
    </source>
</evidence>
<evidence type="ECO:0008006" key="5">
    <source>
        <dbReference type="Google" id="ProtNLM"/>
    </source>
</evidence>
<dbReference type="InParanoid" id="F4S973"/>
<name>F4S973_MELLP</name>
<gene>
    <name evidence="3" type="ORF">MELLADRAFT_69043</name>
</gene>
<evidence type="ECO:0000256" key="2">
    <source>
        <dbReference type="SAM" id="SignalP"/>
    </source>
</evidence>
<proteinExistence type="predicted"/>
<dbReference type="OrthoDB" id="10364610at2759"/>
<reference evidence="4" key="1">
    <citation type="journal article" date="2011" name="Proc. Natl. Acad. Sci. U.S.A.">
        <title>Obligate biotrophy features unraveled by the genomic analysis of rust fungi.</title>
        <authorList>
            <person name="Duplessis S."/>
            <person name="Cuomo C.A."/>
            <person name="Lin Y.-C."/>
            <person name="Aerts A."/>
            <person name="Tisserant E."/>
            <person name="Veneault-Fourrey C."/>
            <person name="Joly D.L."/>
            <person name="Hacquard S."/>
            <person name="Amselem J."/>
            <person name="Cantarel B.L."/>
            <person name="Chiu R."/>
            <person name="Coutinho P.M."/>
            <person name="Feau N."/>
            <person name="Field M."/>
            <person name="Frey P."/>
            <person name="Gelhaye E."/>
            <person name="Goldberg J."/>
            <person name="Grabherr M.G."/>
            <person name="Kodira C.D."/>
            <person name="Kohler A."/>
            <person name="Kuees U."/>
            <person name="Lindquist E.A."/>
            <person name="Lucas S.M."/>
            <person name="Mago R."/>
            <person name="Mauceli E."/>
            <person name="Morin E."/>
            <person name="Murat C."/>
            <person name="Pangilinan J.L."/>
            <person name="Park R."/>
            <person name="Pearson M."/>
            <person name="Quesneville H."/>
            <person name="Rouhier N."/>
            <person name="Sakthikumar S."/>
            <person name="Salamov A.A."/>
            <person name="Schmutz J."/>
            <person name="Selles B."/>
            <person name="Shapiro H."/>
            <person name="Tanguay P."/>
            <person name="Tuskan G.A."/>
            <person name="Henrissat B."/>
            <person name="Van de Peer Y."/>
            <person name="Rouze P."/>
            <person name="Ellis J.G."/>
            <person name="Dodds P.N."/>
            <person name="Schein J.E."/>
            <person name="Zhong S."/>
            <person name="Hamelin R.C."/>
            <person name="Grigoriev I.V."/>
            <person name="Szabo L.J."/>
            <person name="Martin F."/>
        </authorList>
    </citation>
    <scope>NUCLEOTIDE SEQUENCE [LARGE SCALE GENOMIC DNA]</scope>
    <source>
        <strain evidence="4">98AG31 / pathotype 3-4-7</strain>
    </source>
</reference>
<dbReference type="VEuPathDB" id="FungiDB:MELLADRAFT_69043"/>
<keyword evidence="4" id="KW-1185">Reference proteome</keyword>
<evidence type="ECO:0000313" key="4">
    <source>
        <dbReference type="Proteomes" id="UP000001072"/>
    </source>
</evidence>
<accession>F4S973</accession>
<evidence type="ECO:0000256" key="1">
    <source>
        <dbReference type="SAM" id="MobiDB-lite"/>
    </source>
</evidence>
<feature type="chain" id="PRO_5003322088" description="Secreted protein" evidence="2">
    <location>
        <begin position="24"/>
        <end position="428"/>
    </location>
</feature>
<feature type="signal peptide" evidence="2">
    <location>
        <begin position="1"/>
        <end position="23"/>
    </location>
</feature>
<organism evidence="4">
    <name type="scientific">Melampsora larici-populina (strain 98AG31 / pathotype 3-4-7)</name>
    <name type="common">Poplar leaf rust fungus</name>
    <dbReference type="NCBI Taxonomy" id="747676"/>
    <lineage>
        <taxon>Eukaryota</taxon>
        <taxon>Fungi</taxon>
        <taxon>Dikarya</taxon>
        <taxon>Basidiomycota</taxon>
        <taxon>Pucciniomycotina</taxon>
        <taxon>Pucciniomycetes</taxon>
        <taxon>Pucciniales</taxon>
        <taxon>Melampsoraceae</taxon>
        <taxon>Melampsora</taxon>
    </lineage>
</organism>
<feature type="region of interest" description="Disordered" evidence="1">
    <location>
        <begin position="99"/>
        <end position="133"/>
    </location>
</feature>
<dbReference type="RefSeq" id="XP_007417916.1">
    <property type="nucleotide sequence ID" value="XM_007417854.1"/>
</dbReference>
<dbReference type="Proteomes" id="UP000001072">
    <property type="component" value="Unassembled WGS sequence"/>
</dbReference>
<dbReference type="EMBL" id="GL883169">
    <property type="protein sequence ID" value="EGF98768.1"/>
    <property type="molecule type" value="Genomic_DNA"/>
</dbReference>
<sequence>MLMTRLSYFQIFFLGSHLTLVASHLWAEQPDAWRTVIPKSLDKALKGLGSMDDEFSGKFWHYALRRLEEEPAPSVNPIAFTTLFERLAVNRYAPQHHTIEIDSTAPHADPASSVEESQKSDKVPPSVDGGKSALVRETESKAEEIEYPGAIRACQVYFNKIYSGKIPDPQPEERSWFSQKWNLVKTAIPYFIFSRTIVNFGLRLNAEDRAKYVSFCRNLPDWIAQYTSLESRVNRMAMRVHHTSYLLSAIVMNDFEVDNVFKEVESNIGKMTELGSEEQRKEWAQEWLKIVQNHFQSRFASQPVTNVLSDESSLMAFEKFRLTVEQDQLRQLRRHIFSVVIGENPTGPISESMARLESFGIDFLPNFKKAYKHQQSLPVTFPNRERFLGAISGKFDWRLDSLLRNPSSASRAFRSDEIQPAIHPSDLA</sequence>
<keyword evidence="2" id="KW-0732">Signal</keyword>
<protein>
    <recommendedName>
        <fullName evidence="5">Secreted protein</fullName>
    </recommendedName>
</protein>
<dbReference type="AlphaFoldDB" id="F4S973"/>
<dbReference type="GeneID" id="18931161"/>